<dbReference type="Proteomes" id="UP001239462">
    <property type="component" value="Unassembled WGS sequence"/>
</dbReference>
<dbReference type="Pfam" id="PF04542">
    <property type="entry name" value="Sigma70_r2"/>
    <property type="match status" value="1"/>
</dbReference>
<name>A0ABT7PGM0_9BACT</name>
<keyword evidence="3" id="KW-1185">Reference proteome</keyword>
<dbReference type="InterPro" id="IPR007627">
    <property type="entry name" value="RNA_pol_sigma70_r2"/>
</dbReference>
<proteinExistence type="predicted"/>
<organism evidence="2 3">
    <name type="scientific">Roseiconus lacunae</name>
    <dbReference type="NCBI Taxonomy" id="2605694"/>
    <lineage>
        <taxon>Bacteria</taxon>
        <taxon>Pseudomonadati</taxon>
        <taxon>Planctomycetota</taxon>
        <taxon>Planctomycetia</taxon>
        <taxon>Pirellulales</taxon>
        <taxon>Pirellulaceae</taxon>
        <taxon>Roseiconus</taxon>
    </lineage>
</organism>
<dbReference type="SUPFAM" id="SSF88946">
    <property type="entry name" value="Sigma2 domain of RNA polymerase sigma factors"/>
    <property type="match status" value="1"/>
</dbReference>
<feature type="domain" description="RNA polymerase sigma-70 region 2" evidence="1">
    <location>
        <begin position="42"/>
        <end position="108"/>
    </location>
</feature>
<accession>A0ABT7PGM0</accession>
<evidence type="ECO:0000313" key="3">
    <source>
        <dbReference type="Proteomes" id="UP001239462"/>
    </source>
</evidence>
<reference evidence="2 3" key="1">
    <citation type="submission" date="2023-06" db="EMBL/GenBank/DDBJ databases">
        <title>Roseiconus lacunae JC819 isolated from Gulf of Mannar region, Tamil Nadu.</title>
        <authorList>
            <person name="Pk S."/>
            <person name="Ch S."/>
            <person name="Ch V.R."/>
        </authorList>
    </citation>
    <scope>NUCLEOTIDE SEQUENCE [LARGE SCALE GENOMIC DNA]</scope>
    <source>
        <strain evidence="2 3">JC819</strain>
    </source>
</reference>
<gene>
    <name evidence="2" type="ORF">QTN89_09380</name>
</gene>
<dbReference type="RefSeq" id="WP_149497393.1">
    <property type="nucleotide sequence ID" value="NZ_CP141221.1"/>
</dbReference>
<protein>
    <submittedName>
        <fullName evidence="2">Sigma factor</fullName>
    </submittedName>
</protein>
<evidence type="ECO:0000313" key="2">
    <source>
        <dbReference type="EMBL" id="MDM4015639.1"/>
    </source>
</evidence>
<evidence type="ECO:0000259" key="1">
    <source>
        <dbReference type="Pfam" id="PF04542"/>
    </source>
</evidence>
<dbReference type="Gene3D" id="1.10.1740.10">
    <property type="match status" value="1"/>
</dbReference>
<dbReference type="InterPro" id="IPR013325">
    <property type="entry name" value="RNA_pol_sigma_r2"/>
</dbReference>
<dbReference type="EMBL" id="JASZZN010000006">
    <property type="protein sequence ID" value="MDM4015639.1"/>
    <property type="molecule type" value="Genomic_DNA"/>
</dbReference>
<sequence>MNLDLSKTDSNRLSQIKTNWTAMFDATERPDNASEIQRELLLRYAGPAYRYLLAMVRDVDIADDLAQEFAFRFIRGDFQNATPDRGRFRDYLKRSLVNLVNDHFRRQRQRPVPIGQAALNAKEPSYASDVDAEFDQDWRRELLARTWSAMDTADNVSRTCYSVVLKIRAQHPTQNSKSLAMLASESLQRDVSATWLRQTLKRARARFGELMRTEVRNTLLAASDEQVEVELQTLGLQKYTNS</sequence>
<comment type="caution">
    <text evidence="2">The sequence shown here is derived from an EMBL/GenBank/DDBJ whole genome shotgun (WGS) entry which is preliminary data.</text>
</comment>